<sequence length="157" mass="16752">MPVVVLCPRTLWFAPAYAALLAVNAGYAWRRRERALLNDVASVAQSCLMVFVVAVVAGVSPVTVIGPFVVVLLYLTGTVLHVKTMIRERDSRGYRRASIGYHVGAAMVAAYLGTVTAVVFALLLVRSWLLPGRRLAPKHVGIVEIAAAVLVLTAAAA</sequence>
<dbReference type="InterPro" id="IPR025576">
    <property type="entry name" value="YwiC"/>
</dbReference>
<feature type="transmembrane region" description="Helical" evidence="1">
    <location>
        <begin position="12"/>
        <end position="29"/>
    </location>
</feature>
<evidence type="ECO:0000256" key="1">
    <source>
        <dbReference type="SAM" id="Phobius"/>
    </source>
</evidence>
<dbReference type="Proteomes" id="UP000635606">
    <property type="component" value="Unassembled WGS sequence"/>
</dbReference>
<feature type="transmembrane region" description="Helical" evidence="1">
    <location>
        <begin position="36"/>
        <end position="58"/>
    </location>
</feature>
<dbReference type="AlphaFoldDB" id="A0A8J4EH62"/>
<proteinExistence type="predicted"/>
<dbReference type="EMBL" id="BOPH01000163">
    <property type="protein sequence ID" value="GIJ75505.1"/>
    <property type="molecule type" value="Genomic_DNA"/>
</dbReference>
<comment type="caution">
    <text evidence="2">The sequence shown here is derived from an EMBL/GenBank/DDBJ whole genome shotgun (WGS) entry which is preliminary data.</text>
</comment>
<keyword evidence="1" id="KW-0472">Membrane</keyword>
<dbReference type="Pfam" id="PF14256">
    <property type="entry name" value="YwiC"/>
    <property type="match status" value="1"/>
</dbReference>
<feature type="transmembrane region" description="Helical" evidence="1">
    <location>
        <begin position="103"/>
        <end position="124"/>
    </location>
</feature>
<evidence type="ECO:0000313" key="3">
    <source>
        <dbReference type="Proteomes" id="UP000635606"/>
    </source>
</evidence>
<keyword evidence="1" id="KW-0812">Transmembrane</keyword>
<accession>A0A8J4EH62</accession>
<name>A0A8J4EH62_9ACTN</name>
<organism evidence="2 3">
    <name type="scientific">Virgisporangium ochraceum</name>
    <dbReference type="NCBI Taxonomy" id="65505"/>
    <lineage>
        <taxon>Bacteria</taxon>
        <taxon>Bacillati</taxon>
        <taxon>Actinomycetota</taxon>
        <taxon>Actinomycetes</taxon>
        <taxon>Micromonosporales</taxon>
        <taxon>Micromonosporaceae</taxon>
        <taxon>Virgisporangium</taxon>
    </lineage>
</organism>
<evidence type="ECO:0000313" key="2">
    <source>
        <dbReference type="EMBL" id="GIJ75505.1"/>
    </source>
</evidence>
<keyword evidence="3" id="KW-1185">Reference proteome</keyword>
<feature type="transmembrane region" description="Helical" evidence="1">
    <location>
        <begin position="64"/>
        <end position="82"/>
    </location>
</feature>
<evidence type="ECO:0008006" key="4">
    <source>
        <dbReference type="Google" id="ProtNLM"/>
    </source>
</evidence>
<keyword evidence="1" id="KW-1133">Transmembrane helix</keyword>
<protein>
    <recommendedName>
        <fullName evidence="4">YwiC-like protein</fullName>
    </recommendedName>
</protein>
<reference evidence="2" key="1">
    <citation type="submission" date="2021-01" db="EMBL/GenBank/DDBJ databases">
        <title>Whole genome shotgun sequence of Virgisporangium ochraceum NBRC 16418.</title>
        <authorList>
            <person name="Komaki H."/>
            <person name="Tamura T."/>
        </authorList>
    </citation>
    <scope>NUCLEOTIDE SEQUENCE</scope>
    <source>
        <strain evidence="2">NBRC 16418</strain>
    </source>
</reference>
<gene>
    <name evidence="2" type="ORF">Voc01_104220</name>
</gene>